<feature type="non-terminal residue" evidence="2">
    <location>
        <position position="1"/>
    </location>
</feature>
<organism evidence="2 3">
    <name type="scientific">Astrephomene gubernaculifera</name>
    <dbReference type="NCBI Taxonomy" id="47775"/>
    <lineage>
        <taxon>Eukaryota</taxon>
        <taxon>Viridiplantae</taxon>
        <taxon>Chlorophyta</taxon>
        <taxon>core chlorophytes</taxon>
        <taxon>Chlorophyceae</taxon>
        <taxon>CS clade</taxon>
        <taxon>Chlamydomonadales</taxon>
        <taxon>Astrephomenaceae</taxon>
        <taxon>Astrephomene</taxon>
    </lineage>
</organism>
<evidence type="ECO:0000256" key="1">
    <source>
        <dbReference type="SAM" id="Phobius"/>
    </source>
</evidence>
<proteinExistence type="predicted"/>
<dbReference type="Proteomes" id="UP001054857">
    <property type="component" value="Unassembled WGS sequence"/>
</dbReference>
<dbReference type="PANTHER" id="PTHR15887">
    <property type="entry name" value="TRANSMEMBRANE PROTEIN 69"/>
    <property type="match status" value="1"/>
</dbReference>
<evidence type="ECO:0008006" key="4">
    <source>
        <dbReference type="Google" id="ProtNLM"/>
    </source>
</evidence>
<name>A0AAD3HJW8_9CHLO</name>
<dbReference type="EMBL" id="BMAR01000006">
    <property type="protein sequence ID" value="GFR44044.1"/>
    <property type="molecule type" value="Genomic_DNA"/>
</dbReference>
<keyword evidence="3" id="KW-1185">Reference proteome</keyword>
<feature type="transmembrane region" description="Helical" evidence="1">
    <location>
        <begin position="161"/>
        <end position="183"/>
    </location>
</feature>
<sequence length="326" mass="34847">AMQGYATKSITLLLQQSLLGANRLLLRNRSIHCFILRRYKCVLLASQLYFTALIQKTMLRVRRAVASFLQQQVSQAAALESTREGLPTACQLPSCCAQSFRCAASSSTRPTGPRPDASKQAAAAAAAAASSSSASSSNETPLSLLARQQQSLASMPLYPKMLGFAGALPFMTLTPAFVEAAGFPHLVDYCSQMQLAYGGSIVSFLGAVHWGMAMNSATVAAAGSKAAAALNERYVWSVVPALGVVPALMMQPAQGSFAVAVLLGICYLSDASYYRSGHLPAWFMSLRGYCTLLAMAGMLSTTAYYFKKDVAKARKMMEEEDAQRLA</sequence>
<dbReference type="AlphaFoldDB" id="A0AAD3HJW8"/>
<feature type="transmembrane region" description="Helical" evidence="1">
    <location>
        <begin position="233"/>
        <end position="250"/>
    </location>
</feature>
<evidence type="ECO:0000313" key="3">
    <source>
        <dbReference type="Proteomes" id="UP001054857"/>
    </source>
</evidence>
<comment type="caution">
    <text evidence="2">The sequence shown here is derived from an EMBL/GenBank/DDBJ whole genome shotgun (WGS) entry which is preliminary data.</text>
</comment>
<dbReference type="Pfam" id="PF11911">
    <property type="entry name" value="DUF3429"/>
    <property type="match status" value="1"/>
</dbReference>
<feature type="transmembrane region" description="Helical" evidence="1">
    <location>
        <begin position="286"/>
        <end position="306"/>
    </location>
</feature>
<keyword evidence="1" id="KW-0812">Transmembrane</keyword>
<feature type="transmembrane region" description="Helical" evidence="1">
    <location>
        <begin position="195"/>
        <end position="213"/>
    </location>
</feature>
<keyword evidence="1" id="KW-1133">Transmembrane helix</keyword>
<accession>A0AAD3HJW8</accession>
<gene>
    <name evidence="2" type="ORF">Agub_g5204</name>
</gene>
<reference evidence="2 3" key="1">
    <citation type="journal article" date="2021" name="Sci. Rep.">
        <title>Genome sequencing of the multicellular alga Astrephomene provides insights into convergent evolution of germ-soma differentiation.</title>
        <authorList>
            <person name="Yamashita S."/>
            <person name="Yamamoto K."/>
            <person name="Matsuzaki R."/>
            <person name="Suzuki S."/>
            <person name="Yamaguchi H."/>
            <person name="Hirooka S."/>
            <person name="Minakuchi Y."/>
            <person name="Miyagishima S."/>
            <person name="Kawachi M."/>
            <person name="Toyoda A."/>
            <person name="Nozaki H."/>
        </authorList>
    </citation>
    <scope>NUCLEOTIDE SEQUENCE [LARGE SCALE GENOMIC DNA]</scope>
    <source>
        <strain evidence="2 3">NIES-4017</strain>
    </source>
</reference>
<protein>
    <recommendedName>
        <fullName evidence="4">Transmembrane protein 69</fullName>
    </recommendedName>
</protein>
<evidence type="ECO:0000313" key="2">
    <source>
        <dbReference type="EMBL" id="GFR44044.1"/>
    </source>
</evidence>
<keyword evidence="1" id="KW-0472">Membrane</keyword>
<feature type="non-terminal residue" evidence="2">
    <location>
        <position position="326"/>
    </location>
</feature>
<dbReference type="InterPro" id="IPR021836">
    <property type="entry name" value="DUF3429"/>
</dbReference>
<dbReference type="PANTHER" id="PTHR15887:SF1">
    <property type="entry name" value="TRANSMEMBRANE PROTEIN 69"/>
    <property type="match status" value="1"/>
</dbReference>